<reference evidence="2" key="1">
    <citation type="submission" date="2021-06" db="EMBL/GenBank/DDBJ databases">
        <title>Parelaphostrongylus tenuis whole genome reference sequence.</title>
        <authorList>
            <person name="Garwood T.J."/>
            <person name="Larsen P.A."/>
            <person name="Fountain-Jones N.M."/>
            <person name="Garbe J.R."/>
            <person name="Macchietto M.G."/>
            <person name="Kania S.A."/>
            <person name="Gerhold R.W."/>
            <person name="Richards J.E."/>
            <person name="Wolf T.M."/>
        </authorList>
    </citation>
    <scope>NUCLEOTIDE SEQUENCE</scope>
    <source>
        <strain evidence="2">MNPRO001-30</strain>
        <tissue evidence="2">Meninges</tissue>
    </source>
</reference>
<accession>A0AAD5MTC8</accession>
<keyword evidence="3" id="KW-1185">Reference proteome</keyword>
<dbReference type="Proteomes" id="UP001196413">
    <property type="component" value="Unassembled WGS sequence"/>
</dbReference>
<comment type="caution">
    <text evidence="2">The sequence shown here is derived from an EMBL/GenBank/DDBJ whole genome shotgun (WGS) entry which is preliminary data.</text>
</comment>
<feature type="region of interest" description="Disordered" evidence="1">
    <location>
        <begin position="1"/>
        <end position="32"/>
    </location>
</feature>
<name>A0AAD5MTC8_PARTN</name>
<gene>
    <name evidence="2" type="ORF">KIN20_010411</name>
</gene>
<proteinExistence type="predicted"/>
<feature type="compositionally biased region" description="Low complexity" evidence="1">
    <location>
        <begin position="19"/>
        <end position="28"/>
    </location>
</feature>
<dbReference type="AlphaFoldDB" id="A0AAD5MTC8"/>
<organism evidence="2 3">
    <name type="scientific">Parelaphostrongylus tenuis</name>
    <name type="common">Meningeal worm</name>
    <dbReference type="NCBI Taxonomy" id="148309"/>
    <lineage>
        <taxon>Eukaryota</taxon>
        <taxon>Metazoa</taxon>
        <taxon>Ecdysozoa</taxon>
        <taxon>Nematoda</taxon>
        <taxon>Chromadorea</taxon>
        <taxon>Rhabditida</taxon>
        <taxon>Rhabditina</taxon>
        <taxon>Rhabditomorpha</taxon>
        <taxon>Strongyloidea</taxon>
        <taxon>Metastrongylidae</taxon>
        <taxon>Parelaphostrongylus</taxon>
    </lineage>
</organism>
<evidence type="ECO:0000313" key="2">
    <source>
        <dbReference type="EMBL" id="KAJ1353716.1"/>
    </source>
</evidence>
<evidence type="ECO:0000256" key="1">
    <source>
        <dbReference type="SAM" id="MobiDB-lite"/>
    </source>
</evidence>
<sequence length="113" mass="11997">MLSGKHNLDLEGLESASQSSPPARATTIPPRPSLGYQCFFDISYRNVSSEPSTGDEVVLDLSGLSRESTNLPPASDRLVRIQFLSVFSIVVVETVVSSSCSPQQLISGSSPGL</sequence>
<evidence type="ECO:0000313" key="3">
    <source>
        <dbReference type="Proteomes" id="UP001196413"/>
    </source>
</evidence>
<dbReference type="EMBL" id="JAHQIW010001822">
    <property type="protein sequence ID" value="KAJ1353716.1"/>
    <property type="molecule type" value="Genomic_DNA"/>
</dbReference>
<protein>
    <submittedName>
        <fullName evidence="2">Uncharacterized protein</fullName>
    </submittedName>
</protein>